<dbReference type="InterPro" id="IPR059242">
    <property type="entry name" value="mS23_dom"/>
</dbReference>
<feature type="compositionally biased region" description="Basic residues" evidence="7">
    <location>
        <begin position="48"/>
        <end position="65"/>
    </location>
</feature>
<comment type="caution">
    <text evidence="8">The sequence shown here is derived from an EMBL/GenBank/DDBJ whole genome shotgun (WGS) entry which is preliminary data.</text>
</comment>
<keyword evidence="9" id="KW-1185">Reference proteome</keyword>
<dbReference type="EMBL" id="CAJVRL010000045">
    <property type="protein sequence ID" value="CAG8952262.1"/>
    <property type="molecule type" value="Genomic_DNA"/>
</dbReference>
<dbReference type="Pfam" id="PF13741">
    <property type="entry name" value="MRP-S25"/>
    <property type="match status" value="2"/>
</dbReference>
<comment type="similarity">
    <text evidence="2">Belongs to the mitochondrion-specific ribosomal protein mS23 family.</text>
</comment>
<protein>
    <recommendedName>
        <fullName evidence="6">37S ribosomal protein S25, mitochondrial</fullName>
    </recommendedName>
</protein>
<dbReference type="InterPro" id="IPR016939">
    <property type="entry name" value="Ribosomal_mS23_fun"/>
</dbReference>
<keyword evidence="3 6" id="KW-0689">Ribosomal protein</keyword>
<reference evidence="8" key="1">
    <citation type="submission" date="2021-07" db="EMBL/GenBank/DDBJ databases">
        <authorList>
            <person name="Durling M."/>
        </authorList>
    </citation>
    <scope>NUCLEOTIDE SEQUENCE</scope>
</reference>
<evidence type="ECO:0000256" key="4">
    <source>
        <dbReference type="ARBA" id="ARBA00023128"/>
    </source>
</evidence>
<evidence type="ECO:0000256" key="1">
    <source>
        <dbReference type="ARBA" id="ARBA00004173"/>
    </source>
</evidence>
<dbReference type="Proteomes" id="UP000696280">
    <property type="component" value="Unassembled WGS sequence"/>
</dbReference>
<accession>A0A9N9KUI0</accession>
<dbReference type="OrthoDB" id="5542239at2759"/>
<sequence>MGVRNLKPARVYQMASALLETKSIHQTPAWFETIGSIPPGEILTRTQPVRHRKGKEGSKSRKPSKMFKPQNIVYQEDPIRQQFYRDHPWELARPKVLLENDGKDGQRCNWSRIEQPGIPLSGESVVQRQLWLINEAQLPKAQAYDIARKEFYALRHQEEVERRVAREEATWVGAYFGKGVLEIGMGLEDQTYDAWMEWATKNVATMERLRDAAYTTIPELEEEVSPPEGVVAAEEVQAAPKQNDFL</sequence>
<evidence type="ECO:0000313" key="9">
    <source>
        <dbReference type="Proteomes" id="UP000696280"/>
    </source>
</evidence>
<comment type="subunit">
    <text evidence="6">Component of the mitochondrial small ribosomal subunit.</text>
</comment>
<evidence type="ECO:0000256" key="6">
    <source>
        <dbReference type="PIRNR" id="PIRNR029764"/>
    </source>
</evidence>
<dbReference type="GO" id="GO:0003735">
    <property type="term" value="F:structural constituent of ribosome"/>
    <property type="evidence" value="ECO:0007669"/>
    <property type="project" value="UniProtKB-UniRule"/>
</dbReference>
<feature type="region of interest" description="Disordered" evidence="7">
    <location>
        <begin position="45"/>
        <end position="66"/>
    </location>
</feature>
<keyword evidence="4 6" id="KW-0496">Mitochondrion</keyword>
<dbReference type="GO" id="GO:0005763">
    <property type="term" value="C:mitochondrial small ribosomal subunit"/>
    <property type="evidence" value="ECO:0007669"/>
    <property type="project" value="UniProtKB-UniRule"/>
</dbReference>
<organism evidence="8 9">
    <name type="scientific">Hymenoscyphus fraxineus</name>
    <dbReference type="NCBI Taxonomy" id="746836"/>
    <lineage>
        <taxon>Eukaryota</taxon>
        <taxon>Fungi</taxon>
        <taxon>Dikarya</taxon>
        <taxon>Ascomycota</taxon>
        <taxon>Pezizomycotina</taxon>
        <taxon>Leotiomycetes</taxon>
        <taxon>Helotiales</taxon>
        <taxon>Helotiaceae</taxon>
        <taxon>Hymenoscyphus</taxon>
    </lineage>
</organism>
<evidence type="ECO:0000256" key="7">
    <source>
        <dbReference type="SAM" id="MobiDB-lite"/>
    </source>
</evidence>
<evidence type="ECO:0000256" key="2">
    <source>
        <dbReference type="ARBA" id="ARBA00009864"/>
    </source>
</evidence>
<comment type="subcellular location">
    <subcellularLocation>
        <location evidence="1 6">Mitochondrion</location>
    </subcellularLocation>
</comment>
<evidence type="ECO:0000256" key="3">
    <source>
        <dbReference type="ARBA" id="ARBA00022980"/>
    </source>
</evidence>
<name>A0A9N9KUI0_9HELO</name>
<dbReference type="PANTHER" id="PTHR37799:SF1">
    <property type="entry name" value="SMALL RIBOSOMAL SUBUNIT PROTEIN MS23"/>
    <property type="match status" value="1"/>
</dbReference>
<dbReference type="CDD" id="cd23701">
    <property type="entry name" value="At1g26750"/>
    <property type="match status" value="1"/>
</dbReference>
<dbReference type="AlphaFoldDB" id="A0A9N9KUI0"/>
<evidence type="ECO:0000313" key="8">
    <source>
        <dbReference type="EMBL" id="CAG8952262.1"/>
    </source>
</evidence>
<proteinExistence type="inferred from homology"/>
<dbReference type="PANTHER" id="PTHR37799">
    <property type="entry name" value="37S RIBOSOMAL PROTEIN S25, MITOCHONDRIAL"/>
    <property type="match status" value="1"/>
</dbReference>
<dbReference type="PIRSF" id="PIRSF029764">
    <property type="entry name" value="RSM25"/>
    <property type="match status" value="1"/>
</dbReference>
<keyword evidence="5 6" id="KW-0687">Ribonucleoprotein</keyword>
<gene>
    <name evidence="8" type="ORF">HYFRA_00001002</name>
</gene>
<evidence type="ECO:0000256" key="5">
    <source>
        <dbReference type="ARBA" id="ARBA00023274"/>
    </source>
</evidence>